<dbReference type="Proteomes" id="UP001596161">
    <property type="component" value="Unassembled WGS sequence"/>
</dbReference>
<keyword evidence="1" id="KW-0812">Transmembrane</keyword>
<evidence type="ECO:0000313" key="4">
    <source>
        <dbReference type="Proteomes" id="UP001596161"/>
    </source>
</evidence>
<accession>A0ABW0EBS0</accession>
<evidence type="ECO:0000256" key="1">
    <source>
        <dbReference type="SAM" id="Phobius"/>
    </source>
</evidence>
<dbReference type="RefSeq" id="WP_378017027.1">
    <property type="nucleotide sequence ID" value="NZ_JBHSKT010000004.1"/>
</dbReference>
<protein>
    <submittedName>
        <fullName evidence="3">Uncharacterized protein</fullName>
    </submittedName>
</protein>
<feature type="chain" id="PRO_5047303957" evidence="2">
    <location>
        <begin position="22"/>
        <end position="201"/>
    </location>
</feature>
<keyword evidence="2" id="KW-0732">Signal</keyword>
<comment type="caution">
    <text evidence="3">The sequence shown here is derived from an EMBL/GenBank/DDBJ whole genome shotgun (WGS) entry which is preliminary data.</text>
</comment>
<feature type="signal peptide" evidence="2">
    <location>
        <begin position="1"/>
        <end position="21"/>
    </location>
</feature>
<keyword evidence="4" id="KW-1185">Reference proteome</keyword>
<keyword evidence="1" id="KW-0472">Membrane</keyword>
<gene>
    <name evidence="3" type="ORF">ACFPIB_08585</name>
</gene>
<feature type="transmembrane region" description="Helical" evidence="1">
    <location>
        <begin position="177"/>
        <end position="200"/>
    </location>
</feature>
<keyword evidence="1" id="KW-1133">Transmembrane helix</keyword>
<dbReference type="EMBL" id="JBHSKT010000004">
    <property type="protein sequence ID" value="MFC5270661.1"/>
    <property type="molecule type" value="Genomic_DNA"/>
</dbReference>
<feature type="transmembrane region" description="Helical" evidence="1">
    <location>
        <begin position="116"/>
        <end position="139"/>
    </location>
</feature>
<organism evidence="3 4">
    <name type="scientific">Adhaeribacter terreus</name>
    <dbReference type="NCBI Taxonomy" id="529703"/>
    <lineage>
        <taxon>Bacteria</taxon>
        <taxon>Pseudomonadati</taxon>
        <taxon>Bacteroidota</taxon>
        <taxon>Cytophagia</taxon>
        <taxon>Cytophagales</taxon>
        <taxon>Hymenobacteraceae</taxon>
        <taxon>Adhaeribacter</taxon>
    </lineage>
</organism>
<sequence>MKLKYIFLSLFVLLFAEVASAQDKILDRKGNEYLVKVLEITPDSVLYRLSPDSANATTYAIPKAAIFMITYPNGVKELFQEEMQQPAKVEAPVLNNNELYNLGKVDAIKYYKPRGAYWATLGSTLLYPPVGLGVGAAIATSSPSRQNMETSDTRLLDNPHYVNGYKQQAKKQKLGKAAAGFGTAAGIYAGLFILLIAAMAQ</sequence>
<evidence type="ECO:0000256" key="2">
    <source>
        <dbReference type="SAM" id="SignalP"/>
    </source>
</evidence>
<evidence type="ECO:0000313" key="3">
    <source>
        <dbReference type="EMBL" id="MFC5270661.1"/>
    </source>
</evidence>
<name>A0ABW0EBS0_9BACT</name>
<proteinExistence type="predicted"/>
<reference evidence="4" key="1">
    <citation type="journal article" date="2019" name="Int. J. Syst. Evol. Microbiol.">
        <title>The Global Catalogue of Microorganisms (GCM) 10K type strain sequencing project: providing services to taxonomists for standard genome sequencing and annotation.</title>
        <authorList>
            <consortium name="The Broad Institute Genomics Platform"/>
            <consortium name="The Broad Institute Genome Sequencing Center for Infectious Disease"/>
            <person name="Wu L."/>
            <person name="Ma J."/>
        </authorList>
    </citation>
    <scope>NUCLEOTIDE SEQUENCE [LARGE SCALE GENOMIC DNA]</scope>
    <source>
        <strain evidence="4">KACC 12602</strain>
    </source>
</reference>